<feature type="region of interest" description="Disordered" evidence="1">
    <location>
        <begin position="46"/>
        <end position="115"/>
    </location>
</feature>
<name>A0A0A9DQ00_ARUDO</name>
<feature type="compositionally biased region" description="Basic and acidic residues" evidence="1">
    <location>
        <begin position="65"/>
        <end position="90"/>
    </location>
</feature>
<evidence type="ECO:0000256" key="1">
    <source>
        <dbReference type="SAM" id="MobiDB-lite"/>
    </source>
</evidence>
<proteinExistence type="predicted"/>
<reference evidence="2" key="2">
    <citation type="journal article" date="2015" name="Data Brief">
        <title>Shoot transcriptome of the giant reed, Arundo donax.</title>
        <authorList>
            <person name="Barrero R.A."/>
            <person name="Guerrero F.D."/>
            <person name="Moolhuijzen P."/>
            <person name="Goolsby J.A."/>
            <person name="Tidwell J."/>
            <person name="Bellgard S.E."/>
            <person name="Bellgard M.I."/>
        </authorList>
    </citation>
    <scope>NUCLEOTIDE SEQUENCE</scope>
    <source>
        <tissue evidence="2">Shoot tissue taken approximately 20 cm above the soil surface</tissue>
    </source>
</reference>
<reference evidence="2" key="1">
    <citation type="submission" date="2014-09" db="EMBL/GenBank/DDBJ databases">
        <authorList>
            <person name="Magalhaes I.L.F."/>
            <person name="Oliveira U."/>
            <person name="Santos F.R."/>
            <person name="Vidigal T.H.D.A."/>
            <person name="Brescovit A.D."/>
            <person name="Santos A.J."/>
        </authorList>
    </citation>
    <scope>NUCLEOTIDE SEQUENCE</scope>
    <source>
        <tissue evidence="2">Shoot tissue taken approximately 20 cm above the soil surface</tissue>
    </source>
</reference>
<dbReference type="EMBL" id="GBRH01212033">
    <property type="protein sequence ID" value="JAD85862.1"/>
    <property type="molecule type" value="Transcribed_RNA"/>
</dbReference>
<protein>
    <submittedName>
        <fullName evidence="2">Uncharacterized protein</fullName>
    </submittedName>
</protein>
<organism evidence="2">
    <name type="scientific">Arundo donax</name>
    <name type="common">Giant reed</name>
    <name type="synonym">Donax arundinaceus</name>
    <dbReference type="NCBI Taxonomy" id="35708"/>
    <lineage>
        <taxon>Eukaryota</taxon>
        <taxon>Viridiplantae</taxon>
        <taxon>Streptophyta</taxon>
        <taxon>Embryophyta</taxon>
        <taxon>Tracheophyta</taxon>
        <taxon>Spermatophyta</taxon>
        <taxon>Magnoliopsida</taxon>
        <taxon>Liliopsida</taxon>
        <taxon>Poales</taxon>
        <taxon>Poaceae</taxon>
        <taxon>PACMAD clade</taxon>
        <taxon>Arundinoideae</taxon>
        <taxon>Arundineae</taxon>
        <taxon>Arundo</taxon>
    </lineage>
</organism>
<dbReference type="AlphaFoldDB" id="A0A0A9DQ00"/>
<evidence type="ECO:0000313" key="2">
    <source>
        <dbReference type="EMBL" id="JAD85862.1"/>
    </source>
</evidence>
<accession>A0A0A9DQ00</accession>
<sequence>MKDKKIFHLPAHVLAAWCYVDQHGQCCSRTCLFADGYTGYHGRPGMLPLQSQDHQGPRLPQRGILHREGGVRREEEQGGGAREVRRREALQEGLVQGLQGRQGDHHRRRLAAAEA</sequence>
<feature type="compositionally biased region" description="Basic residues" evidence="1">
    <location>
        <begin position="104"/>
        <end position="115"/>
    </location>
</feature>